<reference evidence="2 3" key="1">
    <citation type="submission" date="2020-10" db="EMBL/GenBank/DDBJ databases">
        <authorList>
            <person name="Peeters C."/>
        </authorList>
    </citation>
    <scope>NUCLEOTIDE SEQUENCE [LARGE SCALE GENOMIC DNA]</scope>
    <source>
        <strain evidence="2 3">LMG 27952</strain>
    </source>
</reference>
<dbReference type="Proteomes" id="UP000656319">
    <property type="component" value="Unassembled WGS sequence"/>
</dbReference>
<evidence type="ECO:0000313" key="2">
    <source>
        <dbReference type="EMBL" id="CAD6559926.1"/>
    </source>
</evidence>
<dbReference type="Gene3D" id="2.60.120.10">
    <property type="entry name" value="Jelly Rolls"/>
    <property type="match status" value="1"/>
</dbReference>
<dbReference type="InterPro" id="IPR013096">
    <property type="entry name" value="Cupin_2"/>
</dbReference>
<dbReference type="Pfam" id="PF07883">
    <property type="entry name" value="Cupin_2"/>
    <property type="match status" value="1"/>
</dbReference>
<dbReference type="SUPFAM" id="SSF51182">
    <property type="entry name" value="RmlC-like cupins"/>
    <property type="match status" value="1"/>
</dbReference>
<dbReference type="InterPro" id="IPR011051">
    <property type="entry name" value="RmlC_Cupin_sf"/>
</dbReference>
<evidence type="ECO:0000313" key="3">
    <source>
        <dbReference type="Proteomes" id="UP000656319"/>
    </source>
</evidence>
<name>A0ABN7IDT3_9BURK</name>
<feature type="domain" description="Cupin type-2" evidence="1">
    <location>
        <begin position="54"/>
        <end position="112"/>
    </location>
</feature>
<proteinExistence type="predicted"/>
<protein>
    <recommendedName>
        <fullName evidence="1">Cupin type-2 domain-containing protein</fullName>
    </recommendedName>
</protein>
<dbReference type="RefSeq" id="WP_201700429.1">
    <property type="nucleotide sequence ID" value="NZ_CAJHCQ010000028.1"/>
</dbReference>
<evidence type="ECO:0000259" key="1">
    <source>
        <dbReference type="Pfam" id="PF07883"/>
    </source>
</evidence>
<comment type="caution">
    <text evidence="2">The sequence shown here is derived from an EMBL/GenBank/DDBJ whole genome shotgun (WGS) entry which is preliminary data.</text>
</comment>
<keyword evidence="3" id="KW-1185">Reference proteome</keyword>
<accession>A0ABN7IDT3</accession>
<dbReference type="EMBL" id="CAJHCQ010000028">
    <property type="protein sequence ID" value="CAD6559926.1"/>
    <property type="molecule type" value="Genomic_DNA"/>
</dbReference>
<dbReference type="InterPro" id="IPR014710">
    <property type="entry name" value="RmlC-like_jellyroll"/>
</dbReference>
<organism evidence="2 3">
    <name type="scientific">Paraburkholderia hiiakae</name>
    <dbReference type="NCBI Taxonomy" id="1081782"/>
    <lineage>
        <taxon>Bacteria</taxon>
        <taxon>Pseudomonadati</taxon>
        <taxon>Pseudomonadota</taxon>
        <taxon>Betaproteobacteria</taxon>
        <taxon>Burkholderiales</taxon>
        <taxon>Burkholderiaceae</taxon>
        <taxon>Paraburkholderia</taxon>
    </lineage>
</organism>
<dbReference type="CDD" id="cd06981">
    <property type="entry name" value="cupin_reut_a1446"/>
    <property type="match status" value="1"/>
</dbReference>
<sequence length="124" mass="13468">MNEPETAAFGNLFAGINHDANEERFDTLVSRDGVLIERIVSTGQASPPGFWYDDAREEWVALLAGAATLEFADTAAPPRRLLPGDYVQIPAHCRHRVSWTDPTVPSVWLAVYVSAAQGEGDGEA</sequence>
<gene>
    <name evidence="2" type="ORF">LMG27952_06993</name>
</gene>